<comment type="caution">
    <text evidence="2">The sequence shown here is derived from an EMBL/GenBank/DDBJ whole genome shotgun (WGS) entry which is preliminary data.</text>
</comment>
<evidence type="ECO:0000313" key="2">
    <source>
        <dbReference type="EMBL" id="MDT2539760.1"/>
    </source>
</evidence>
<dbReference type="Proteomes" id="UP001249240">
    <property type="component" value="Unassembled WGS sequence"/>
</dbReference>
<gene>
    <name evidence="2" type="ORF">P7D78_16625</name>
</gene>
<feature type="domain" description="SpaA-like prealbumin fold" evidence="1">
    <location>
        <begin position="6"/>
        <end position="53"/>
    </location>
</feature>
<dbReference type="GeneID" id="67040989"/>
<proteinExistence type="predicted"/>
<evidence type="ECO:0000259" key="1">
    <source>
        <dbReference type="Pfam" id="PF17802"/>
    </source>
</evidence>
<evidence type="ECO:0000313" key="3">
    <source>
        <dbReference type="Proteomes" id="UP001249240"/>
    </source>
</evidence>
<protein>
    <submittedName>
        <fullName evidence="2">SpaA isopeptide-forming pilin-related protein</fullName>
    </submittedName>
</protein>
<organism evidence="2 3">
    <name type="scientific">Enterococcus raffinosus</name>
    <dbReference type="NCBI Taxonomy" id="71452"/>
    <lineage>
        <taxon>Bacteria</taxon>
        <taxon>Bacillati</taxon>
        <taxon>Bacillota</taxon>
        <taxon>Bacilli</taxon>
        <taxon>Lactobacillales</taxon>
        <taxon>Enterococcaceae</taxon>
        <taxon>Enterococcus</taxon>
    </lineage>
</organism>
<reference evidence="2" key="1">
    <citation type="submission" date="2023-03" db="EMBL/GenBank/DDBJ databases">
        <authorList>
            <person name="Shen W."/>
            <person name="Cai J."/>
        </authorList>
    </citation>
    <scope>NUCLEOTIDE SEQUENCE</scope>
    <source>
        <strain evidence="2">B646-2</strain>
    </source>
</reference>
<dbReference type="InterPro" id="IPR041033">
    <property type="entry name" value="SpaA_PFL_dom_1"/>
</dbReference>
<accession>A0AAW8SZ78</accession>
<dbReference type="Gene3D" id="2.60.40.10">
    <property type="entry name" value="Immunoglobulins"/>
    <property type="match status" value="1"/>
</dbReference>
<name>A0AAW8SZ78_9ENTE</name>
<dbReference type="Pfam" id="PF17802">
    <property type="entry name" value="SpaA"/>
    <property type="match status" value="1"/>
</dbReference>
<dbReference type="RefSeq" id="WP_028020486.1">
    <property type="nucleotide sequence ID" value="NZ_BAAAXM010000062.1"/>
</dbReference>
<dbReference type="EMBL" id="JARPXM010000021">
    <property type="protein sequence ID" value="MDT2539760.1"/>
    <property type="molecule type" value="Genomic_DNA"/>
</dbReference>
<dbReference type="AlphaFoldDB" id="A0AAW8SZ78"/>
<dbReference type="InterPro" id="IPR013783">
    <property type="entry name" value="Ig-like_fold"/>
</dbReference>
<sequence>MGFIGHTTSQKSGLVAIHDLSADGNYFQLVETKAPVGYIKSQGQWRLTFDGNGSFDLANSVGLQENQIICYLQYLS</sequence>